<dbReference type="AlphaFoldDB" id="A0A3B0K4A5"/>
<proteinExistence type="predicted"/>
<feature type="transmembrane region" description="Helical" evidence="1">
    <location>
        <begin position="23"/>
        <end position="45"/>
    </location>
</feature>
<evidence type="ECO:0000313" key="3">
    <source>
        <dbReference type="Proteomes" id="UP000268350"/>
    </source>
</evidence>
<keyword evidence="1" id="KW-1133">Transmembrane helix</keyword>
<keyword evidence="1" id="KW-0812">Transmembrane</keyword>
<dbReference type="Proteomes" id="UP000268350">
    <property type="component" value="Unassembled WGS sequence"/>
</dbReference>
<protein>
    <submittedName>
        <fullName evidence="2">Uncharacterized protein</fullName>
    </submittedName>
</protein>
<dbReference type="EMBL" id="OUUW01000005">
    <property type="protein sequence ID" value="SPP80466.1"/>
    <property type="molecule type" value="Genomic_DNA"/>
</dbReference>
<gene>
    <name evidence="2" type="ORF">DGUA_6G005347</name>
</gene>
<feature type="non-terminal residue" evidence="2">
    <location>
        <position position="225"/>
    </location>
</feature>
<accession>A0A3B0K4A5</accession>
<sequence>TKACLPDTPPLNSFPCDSSSLPFVFPLLFFAFLFPASTPAVWLWLTTLDAEEAAVRSHSPHTSASPSVLNPPSAAITARVLATLNWLAFITSQVLQAHNLPRHCTPLHSTVPHSGPSLRSVNHAGSRCRLTSHLIHTTTPTRPHAQEAIQPSMGQERGASVLSVVCGAILARNEFKLFAVVSCIKGSFLFFRLPKGCQKNQNRNYLITTIIMYLLRLGHGGCGCV</sequence>
<feature type="non-terminal residue" evidence="2">
    <location>
        <position position="1"/>
    </location>
</feature>
<evidence type="ECO:0000313" key="2">
    <source>
        <dbReference type="EMBL" id="SPP80466.1"/>
    </source>
</evidence>
<keyword evidence="3" id="KW-1185">Reference proteome</keyword>
<organism evidence="2 3">
    <name type="scientific">Drosophila guanche</name>
    <name type="common">Fruit fly</name>
    <dbReference type="NCBI Taxonomy" id="7266"/>
    <lineage>
        <taxon>Eukaryota</taxon>
        <taxon>Metazoa</taxon>
        <taxon>Ecdysozoa</taxon>
        <taxon>Arthropoda</taxon>
        <taxon>Hexapoda</taxon>
        <taxon>Insecta</taxon>
        <taxon>Pterygota</taxon>
        <taxon>Neoptera</taxon>
        <taxon>Endopterygota</taxon>
        <taxon>Diptera</taxon>
        <taxon>Brachycera</taxon>
        <taxon>Muscomorpha</taxon>
        <taxon>Ephydroidea</taxon>
        <taxon>Drosophilidae</taxon>
        <taxon>Drosophila</taxon>
        <taxon>Sophophora</taxon>
    </lineage>
</organism>
<reference evidence="3" key="1">
    <citation type="submission" date="2018-01" db="EMBL/GenBank/DDBJ databases">
        <authorList>
            <person name="Alioto T."/>
            <person name="Alioto T."/>
        </authorList>
    </citation>
    <scope>NUCLEOTIDE SEQUENCE [LARGE SCALE GENOMIC DNA]</scope>
</reference>
<name>A0A3B0K4A5_DROGU</name>
<keyword evidence="1" id="KW-0472">Membrane</keyword>
<evidence type="ECO:0000256" key="1">
    <source>
        <dbReference type="SAM" id="Phobius"/>
    </source>
</evidence>